<name>Q754X4_EREGS</name>
<dbReference type="OMA" id="HSFDFVP"/>
<dbReference type="GO" id="GO:1990758">
    <property type="term" value="P:mitotic sister chromatid biorientation"/>
    <property type="evidence" value="ECO:0000318"/>
    <property type="project" value="GO_Central"/>
</dbReference>
<reference evidence="5" key="2">
    <citation type="journal article" date="2013" name="G3 (Bethesda)">
        <title>Genomes of Ashbya fungi isolated from insects reveal four mating-type loci, numerous translocations, lack of transposons, and distinct gene duplications.</title>
        <authorList>
            <person name="Dietrich F.S."/>
            <person name="Voegeli S."/>
            <person name="Kuo S."/>
            <person name="Philippsen P."/>
        </authorList>
    </citation>
    <scope>GENOME REANNOTATION</scope>
    <source>
        <strain evidence="5">ATCC 10895 / CBS 109.51 / FGSC 9923 / NRRL Y-1056</strain>
    </source>
</reference>
<keyword evidence="1" id="KW-0175">Coiled coil</keyword>
<dbReference type="InParanoid" id="Q754X4"/>
<feature type="region of interest" description="Disordered" evidence="2">
    <location>
        <begin position="395"/>
        <end position="417"/>
    </location>
</feature>
<dbReference type="InterPro" id="IPR013253">
    <property type="entry name" value="Spc7_domain"/>
</dbReference>
<dbReference type="FunCoup" id="Q754X4">
    <property type="interactions" value="100"/>
</dbReference>
<dbReference type="GeneID" id="4621721"/>
<evidence type="ECO:0000259" key="3">
    <source>
        <dbReference type="SMART" id="SM00787"/>
    </source>
</evidence>
<dbReference type="PANTHER" id="PTHR28260">
    <property type="entry name" value="SPINDLE POLE BODY COMPONENT SPC105"/>
    <property type="match status" value="1"/>
</dbReference>
<dbReference type="GO" id="GO:0007094">
    <property type="term" value="P:mitotic spindle assembly checkpoint signaling"/>
    <property type="evidence" value="ECO:0000318"/>
    <property type="project" value="GO_Central"/>
</dbReference>
<dbReference type="InterPro" id="IPR033338">
    <property type="entry name" value="Spc105/Spc7"/>
</dbReference>
<dbReference type="Pfam" id="PF18210">
    <property type="entry name" value="Knl1_RWD_C"/>
    <property type="match status" value="1"/>
</dbReference>
<dbReference type="EMBL" id="AE016819">
    <property type="protein sequence ID" value="AAS53314.1"/>
    <property type="molecule type" value="Genomic_DNA"/>
</dbReference>
<evidence type="ECO:0000313" key="4">
    <source>
        <dbReference type="EMBL" id="AAS53314.1"/>
    </source>
</evidence>
<keyword evidence="5" id="KW-1185">Reference proteome</keyword>
<dbReference type="Pfam" id="PF08317">
    <property type="entry name" value="Spc7"/>
    <property type="match status" value="1"/>
</dbReference>
<feature type="compositionally biased region" description="Polar residues" evidence="2">
    <location>
        <begin position="402"/>
        <end position="412"/>
    </location>
</feature>
<dbReference type="GO" id="GO:0000776">
    <property type="term" value="C:kinetochore"/>
    <property type="evidence" value="ECO:0000318"/>
    <property type="project" value="GO_Central"/>
</dbReference>
<dbReference type="HOGENOM" id="CLU_012537_0_0_1"/>
<dbReference type="InterPro" id="IPR040850">
    <property type="entry name" value="Knl1_RWD_C"/>
</dbReference>
<protein>
    <submittedName>
        <fullName evidence="4">AFL058Cp</fullName>
    </submittedName>
</protein>
<feature type="coiled-coil region" evidence="1">
    <location>
        <begin position="645"/>
        <end position="692"/>
    </location>
</feature>
<gene>
    <name evidence="4" type="ORF">AGOS_AFL058C</name>
</gene>
<dbReference type="AlphaFoldDB" id="Q754X4"/>
<feature type="region of interest" description="Disordered" evidence="2">
    <location>
        <begin position="186"/>
        <end position="264"/>
    </location>
</feature>
<dbReference type="KEGG" id="ago:AGOS_AFL058C"/>
<dbReference type="OrthoDB" id="5592879at2759"/>
<feature type="region of interest" description="Disordered" evidence="2">
    <location>
        <begin position="154"/>
        <end position="173"/>
    </location>
</feature>
<feature type="domain" description="Spc7 kinetochore protein" evidence="3">
    <location>
        <begin position="431"/>
        <end position="743"/>
    </location>
</feature>
<dbReference type="STRING" id="284811.Q754X4"/>
<proteinExistence type="predicted"/>
<dbReference type="GO" id="GO:0034501">
    <property type="term" value="P:protein localization to kinetochore"/>
    <property type="evidence" value="ECO:0000318"/>
    <property type="project" value="GO_Central"/>
</dbReference>
<sequence>MEPHKRYSLPPRSILKQKSNYDDDERTSDTLQISSQIQFPTHGLTKDQLLNGNNTTSRINTTQLEAKLNRRVSFAPDVTLHKFDFIPEVPVKFREPRRKSSLSVLEKSHDNDTMELTNPVTHAFDGLGRVEEPDAGYEAVFDKEVSMEITQLFTKHSARPESEAEGAEAGLGRAPVEETMELTNLHNLHGPLNTGTGDESMEMTDTHQAGPAPNEAEKNDANNGAEEEEDGGDDAPTPATEESMEITGQQSVGRIPSSGSPSAKLSGVATARMVSMDGDSMEITGLQQLSQAHEYREAPDATLTLSNVFEGPKHLNEQRAEETMDFTAFPKLNEALTIDSQVVTSTQEPPAYKALSTIKISPKRRKIAEGIYVSPVKPNPIEELFSDAERLSPIPLPPEYSPSRQANSSNPVLSPADVPKLPHDNYAMKAVDQQPKEEPVEPISLQMFLDTTGISFVIDLDGVQNYDPITFTYTDRIEDISTRQIYDALYLQIPLLEIYAFIVKELHRRILDSQRLFQELEEQISNNPPPYLFRNYFESSDEVKQLMKEQIVLIKSFARLEAKKVWFEWRCQHLKGIKSVLEENLSLVQTEYAEVVARLNEISDIKHRLQALEQSLRHELELLRNGEKPMRVTTLADRLKIEKIKSELKANMIKLNNTANLEEQKEAISADINALRSQIKDVREEISSLKSLVLKNKLHTAHDVSKLRLLFSQMQLFTGVSFRGLSGSELQLALNSTINVSFDLTQVDNIKDIAVSYQTESQFERHISTLFINEARHAAPNAFTFVLAVQSKLQHIRNVCMEYDRLQAIFPTRLVTVRDTDLIELTDLDAVRNAKVHYHIGIPDFVAAVTSADQKKITIRARVAYGKGVTQELLERHLLSRTKKPLPWFRQFQVVL</sequence>
<evidence type="ECO:0000256" key="1">
    <source>
        <dbReference type="SAM" id="Coils"/>
    </source>
</evidence>
<dbReference type="Proteomes" id="UP000000591">
    <property type="component" value="Chromosome VI"/>
</dbReference>
<evidence type="ECO:0000256" key="2">
    <source>
        <dbReference type="SAM" id="MobiDB-lite"/>
    </source>
</evidence>
<dbReference type="SMART" id="SM00787">
    <property type="entry name" value="Spc7"/>
    <property type="match status" value="1"/>
</dbReference>
<reference evidence="4 5" key="1">
    <citation type="journal article" date="2004" name="Science">
        <title>The Ashbya gossypii genome as a tool for mapping the ancient Saccharomyces cerevisiae genome.</title>
        <authorList>
            <person name="Dietrich F.S."/>
            <person name="Voegeli S."/>
            <person name="Brachat S."/>
            <person name="Lerch A."/>
            <person name="Gates K."/>
            <person name="Steiner S."/>
            <person name="Mohr C."/>
            <person name="Pohlmann R."/>
            <person name="Luedi P."/>
            <person name="Choi S."/>
            <person name="Wing R.A."/>
            <person name="Flavier A."/>
            <person name="Gaffney T.D."/>
            <person name="Philippsen P."/>
        </authorList>
    </citation>
    <scope>NUCLEOTIDE SEQUENCE [LARGE SCALE GENOMIC DNA]</scope>
    <source>
        <strain evidence="5">ATCC 10895 / CBS 109.51 / FGSC 9923 / NRRL Y-1056</strain>
    </source>
</reference>
<accession>Q754X4</accession>
<dbReference type="PANTHER" id="PTHR28260:SF1">
    <property type="entry name" value="SPINDLE POLE BODY COMPONENT SPC105"/>
    <property type="match status" value="1"/>
</dbReference>
<dbReference type="eggNOG" id="ENOG502S20P">
    <property type="taxonomic scope" value="Eukaryota"/>
</dbReference>
<feature type="compositionally biased region" description="Polar residues" evidence="2">
    <location>
        <begin position="246"/>
        <end position="263"/>
    </location>
</feature>
<feature type="region of interest" description="Disordered" evidence="2">
    <location>
        <begin position="1"/>
        <end position="28"/>
    </location>
</feature>
<dbReference type="RefSeq" id="NP_985490.1">
    <property type="nucleotide sequence ID" value="NM_210844.1"/>
</dbReference>
<organism evidence="4 5">
    <name type="scientific">Eremothecium gossypii (strain ATCC 10895 / CBS 109.51 / FGSC 9923 / NRRL Y-1056)</name>
    <name type="common">Yeast</name>
    <name type="synonym">Ashbya gossypii</name>
    <dbReference type="NCBI Taxonomy" id="284811"/>
    <lineage>
        <taxon>Eukaryota</taxon>
        <taxon>Fungi</taxon>
        <taxon>Dikarya</taxon>
        <taxon>Ascomycota</taxon>
        <taxon>Saccharomycotina</taxon>
        <taxon>Saccharomycetes</taxon>
        <taxon>Saccharomycetales</taxon>
        <taxon>Saccharomycetaceae</taxon>
        <taxon>Eremothecium</taxon>
    </lineage>
</organism>
<evidence type="ECO:0000313" key="5">
    <source>
        <dbReference type="Proteomes" id="UP000000591"/>
    </source>
</evidence>